<organism evidence="5 6">
    <name type="scientific">Natronobacterium texcoconense</name>
    <dbReference type="NCBI Taxonomy" id="1095778"/>
    <lineage>
        <taxon>Archaea</taxon>
        <taxon>Methanobacteriati</taxon>
        <taxon>Methanobacteriota</taxon>
        <taxon>Stenosarchaea group</taxon>
        <taxon>Halobacteria</taxon>
        <taxon>Halobacteriales</taxon>
        <taxon>Natrialbaceae</taxon>
        <taxon>Natronobacterium</taxon>
    </lineage>
</organism>
<evidence type="ECO:0000256" key="2">
    <source>
        <dbReference type="ARBA" id="ARBA00023125"/>
    </source>
</evidence>
<evidence type="ECO:0000256" key="3">
    <source>
        <dbReference type="ARBA" id="ARBA00023163"/>
    </source>
</evidence>
<gene>
    <name evidence="5" type="ORF">SAMN04489842_3176</name>
</gene>
<reference evidence="6" key="1">
    <citation type="submission" date="2016-10" db="EMBL/GenBank/DDBJ databases">
        <authorList>
            <person name="Varghese N."/>
            <person name="Submissions S."/>
        </authorList>
    </citation>
    <scope>NUCLEOTIDE SEQUENCE [LARGE SCALE GENOMIC DNA]</scope>
    <source>
        <strain evidence="6">DSM 24767</strain>
    </source>
</reference>
<dbReference type="PROSITE" id="PS51118">
    <property type="entry name" value="HTH_HXLR"/>
    <property type="match status" value="1"/>
</dbReference>
<dbReference type="Pfam" id="PF01638">
    <property type="entry name" value="HxlR"/>
    <property type="match status" value="1"/>
</dbReference>
<dbReference type="Gene3D" id="1.10.10.10">
    <property type="entry name" value="Winged helix-like DNA-binding domain superfamily/Winged helix DNA-binding domain"/>
    <property type="match status" value="1"/>
</dbReference>
<keyword evidence="6" id="KW-1185">Reference proteome</keyword>
<evidence type="ECO:0000313" key="6">
    <source>
        <dbReference type="Proteomes" id="UP000198848"/>
    </source>
</evidence>
<dbReference type="EMBL" id="FNLC01000003">
    <property type="protein sequence ID" value="SDR30785.1"/>
    <property type="molecule type" value="Genomic_DNA"/>
</dbReference>
<dbReference type="PANTHER" id="PTHR33204:SF18">
    <property type="entry name" value="TRANSCRIPTIONAL REGULATORY PROTEIN"/>
    <property type="match status" value="1"/>
</dbReference>
<keyword evidence="3" id="KW-0804">Transcription</keyword>
<dbReference type="PANTHER" id="PTHR33204">
    <property type="entry name" value="TRANSCRIPTIONAL REGULATOR, MARR FAMILY"/>
    <property type="match status" value="1"/>
</dbReference>
<evidence type="ECO:0000259" key="4">
    <source>
        <dbReference type="PROSITE" id="PS51118"/>
    </source>
</evidence>
<name>A0A1H1HZ95_NATTX</name>
<dbReference type="SUPFAM" id="SSF46785">
    <property type="entry name" value="Winged helix' DNA-binding domain"/>
    <property type="match status" value="1"/>
</dbReference>
<dbReference type="InterPro" id="IPR036390">
    <property type="entry name" value="WH_DNA-bd_sf"/>
</dbReference>
<dbReference type="GO" id="GO:0003677">
    <property type="term" value="F:DNA binding"/>
    <property type="evidence" value="ECO:0007669"/>
    <property type="project" value="UniProtKB-KW"/>
</dbReference>
<evidence type="ECO:0000313" key="5">
    <source>
        <dbReference type="EMBL" id="SDR30785.1"/>
    </source>
</evidence>
<proteinExistence type="predicted"/>
<keyword evidence="2 5" id="KW-0238">DNA-binding</keyword>
<protein>
    <submittedName>
        <fullName evidence="5">DNA-binding transcriptional regulator, HxlR family</fullName>
    </submittedName>
</protein>
<evidence type="ECO:0000256" key="1">
    <source>
        <dbReference type="ARBA" id="ARBA00023015"/>
    </source>
</evidence>
<keyword evidence="1" id="KW-0805">Transcription regulation</keyword>
<dbReference type="STRING" id="1095778.SAMN04489842_3176"/>
<sequence length="122" mass="13441">MSENPTSTDTGRQKPAENASCCCPIGGVLDLLSRKYAIQVICVVGALEPVRYGEIEDAFGDVSSSTLSARLNELTDADLLEREQHDTIPPQVEYRLTTDGTELCELLQPLVRWAEDRSLSEQ</sequence>
<dbReference type="AlphaFoldDB" id="A0A1H1HZ95"/>
<dbReference type="RefSeq" id="WP_170831051.1">
    <property type="nucleotide sequence ID" value="NZ_FNLC01000003.1"/>
</dbReference>
<dbReference type="Proteomes" id="UP000198848">
    <property type="component" value="Unassembled WGS sequence"/>
</dbReference>
<dbReference type="InterPro" id="IPR036388">
    <property type="entry name" value="WH-like_DNA-bd_sf"/>
</dbReference>
<feature type="domain" description="HTH hxlR-type" evidence="4">
    <location>
        <begin position="23"/>
        <end position="122"/>
    </location>
</feature>
<dbReference type="OrthoDB" id="10490at2157"/>
<dbReference type="InterPro" id="IPR002577">
    <property type="entry name" value="HTH_HxlR"/>
</dbReference>
<accession>A0A1H1HZ95</accession>